<evidence type="ECO:0000313" key="10">
    <source>
        <dbReference type="EMBL" id="KAF2757074.1"/>
    </source>
</evidence>
<feature type="compositionally biased region" description="Basic residues" evidence="6">
    <location>
        <begin position="409"/>
        <end position="418"/>
    </location>
</feature>
<evidence type="ECO:0000256" key="2">
    <source>
        <dbReference type="ARBA" id="ARBA00022729"/>
    </source>
</evidence>
<dbReference type="InterPro" id="IPR052606">
    <property type="entry name" value="DnaJ_domain_protein"/>
</dbReference>
<dbReference type="EMBL" id="ML996574">
    <property type="protein sequence ID" value="KAF2757074.1"/>
    <property type="molecule type" value="Genomic_DNA"/>
</dbReference>
<evidence type="ECO:0000256" key="8">
    <source>
        <dbReference type="SAM" id="SignalP"/>
    </source>
</evidence>
<evidence type="ECO:0000259" key="9">
    <source>
        <dbReference type="PROSITE" id="PS50076"/>
    </source>
</evidence>
<evidence type="ECO:0000313" key="11">
    <source>
        <dbReference type="Proteomes" id="UP000799437"/>
    </source>
</evidence>
<evidence type="ECO:0000256" key="5">
    <source>
        <dbReference type="ARBA" id="ARBA00037847"/>
    </source>
</evidence>
<evidence type="ECO:0000256" key="1">
    <source>
        <dbReference type="ARBA" id="ARBA00022692"/>
    </source>
</evidence>
<feature type="signal peptide" evidence="8">
    <location>
        <begin position="1"/>
        <end position="19"/>
    </location>
</feature>
<dbReference type="RefSeq" id="XP_033599525.1">
    <property type="nucleotide sequence ID" value="XM_033744222.1"/>
</dbReference>
<dbReference type="GO" id="GO:0012505">
    <property type="term" value="C:endomembrane system"/>
    <property type="evidence" value="ECO:0007669"/>
    <property type="project" value="UniProtKB-SubCell"/>
</dbReference>
<feature type="domain" description="J" evidence="9">
    <location>
        <begin position="43"/>
        <end position="142"/>
    </location>
</feature>
<name>A0A6A6W4V7_9PEZI</name>
<dbReference type="SUPFAM" id="SSF46565">
    <property type="entry name" value="Chaperone J-domain"/>
    <property type="match status" value="1"/>
</dbReference>
<evidence type="ECO:0000256" key="4">
    <source>
        <dbReference type="ARBA" id="ARBA00023136"/>
    </source>
</evidence>
<accession>A0A6A6W4V7</accession>
<dbReference type="GeneID" id="54485276"/>
<organism evidence="10 11">
    <name type="scientific">Pseudovirgaria hyperparasitica</name>
    <dbReference type="NCBI Taxonomy" id="470096"/>
    <lineage>
        <taxon>Eukaryota</taxon>
        <taxon>Fungi</taxon>
        <taxon>Dikarya</taxon>
        <taxon>Ascomycota</taxon>
        <taxon>Pezizomycotina</taxon>
        <taxon>Dothideomycetes</taxon>
        <taxon>Dothideomycetes incertae sedis</taxon>
        <taxon>Acrospermales</taxon>
        <taxon>Acrospermaceae</taxon>
        <taxon>Pseudovirgaria</taxon>
    </lineage>
</organism>
<dbReference type="Pfam" id="PF00226">
    <property type="entry name" value="DnaJ"/>
    <property type="match status" value="1"/>
</dbReference>
<reference evidence="10" key="1">
    <citation type="journal article" date="2020" name="Stud. Mycol.">
        <title>101 Dothideomycetes genomes: a test case for predicting lifestyles and emergence of pathogens.</title>
        <authorList>
            <person name="Haridas S."/>
            <person name="Albert R."/>
            <person name="Binder M."/>
            <person name="Bloem J."/>
            <person name="Labutti K."/>
            <person name="Salamov A."/>
            <person name="Andreopoulos B."/>
            <person name="Baker S."/>
            <person name="Barry K."/>
            <person name="Bills G."/>
            <person name="Bluhm B."/>
            <person name="Cannon C."/>
            <person name="Castanera R."/>
            <person name="Culley D."/>
            <person name="Daum C."/>
            <person name="Ezra D."/>
            <person name="Gonzalez J."/>
            <person name="Henrissat B."/>
            <person name="Kuo A."/>
            <person name="Liang C."/>
            <person name="Lipzen A."/>
            <person name="Lutzoni F."/>
            <person name="Magnuson J."/>
            <person name="Mondo S."/>
            <person name="Nolan M."/>
            <person name="Ohm R."/>
            <person name="Pangilinan J."/>
            <person name="Park H.-J."/>
            <person name="Ramirez L."/>
            <person name="Alfaro M."/>
            <person name="Sun H."/>
            <person name="Tritt A."/>
            <person name="Yoshinaga Y."/>
            <person name="Zwiers L.-H."/>
            <person name="Turgeon B."/>
            <person name="Goodwin S."/>
            <person name="Spatafora J."/>
            <person name="Crous P."/>
            <person name="Grigoriev I."/>
        </authorList>
    </citation>
    <scope>NUCLEOTIDE SEQUENCE</scope>
    <source>
        <strain evidence="10">CBS 121739</strain>
    </source>
</reference>
<keyword evidence="2 8" id="KW-0732">Signal</keyword>
<dbReference type="CDD" id="cd06257">
    <property type="entry name" value="DnaJ"/>
    <property type="match status" value="1"/>
</dbReference>
<proteinExistence type="predicted"/>
<comment type="subcellular location">
    <subcellularLocation>
        <location evidence="5">Endomembrane system</location>
        <topology evidence="5">Single-pass membrane protein</topology>
    </subcellularLocation>
</comment>
<dbReference type="PROSITE" id="PS50076">
    <property type="entry name" value="DNAJ_2"/>
    <property type="match status" value="1"/>
</dbReference>
<feature type="region of interest" description="Disordered" evidence="6">
    <location>
        <begin position="365"/>
        <end position="418"/>
    </location>
</feature>
<feature type="chain" id="PRO_5025673280" description="J domain-containing protein" evidence="8">
    <location>
        <begin position="20"/>
        <end position="418"/>
    </location>
</feature>
<sequence>MRSSLLPLLLVALAALVAAWSKEDHEIFRLHDEVTAHEGANTTFYSFIGVSPSATQDELNKAYRKKSRSLHPDKAVRSWEAEYALKHKKSQKGTKPGVKVSKGPSKKELEKYRVEASERFARLGLVAGVLRGPGRDRYDHFLRNGFPTWRGTGYYYARFRPGLGSVLFGLFIVGGGFAHYGAMLLSWKQHREFVERYVRHARRTAWGDETGIQGLDNIGETVAAPPPAQPQQSEEADGMQLLNRRQKRQQEKEDKKASKKPGGKKSGNGSSTPRGSGVSTPVSAPVDATLTSGPVGAKKRVRAENGKTLVVDSVGNVYLEETTEDGQTHEYLLDPEEIPRPSIYDTLVFQAPKWAWRKSVGKFFTSSDAEPDSPVDEPTVLTPTTSEDEAVEKLKGAMAANPNSEARKRNVKNRAHRK</sequence>
<feature type="transmembrane region" description="Helical" evidence="7">
    <location>
        <begin position="166"/>
        <end position="187"/>
    </location>
</feature>
<evidence type="ECO:0000256" key="6">
    <source>
        <dbReference type="SAM" id="MobiDB-lite"/>
    </source>
</evidence>
<keyword evidence="3 7" id="KW-1133">Transmembrane helix</keyword>
<dbReference type="PRINTS" id="PR00625">
    <property type="entry name" value="JDOMAIN"/>
</dbReference>
<keyword evidence="1 7" id="KW-0812">Transmembrane</keyword>
<dbReference type="InterPro" id="IPR036869">
    <property type="entry name" value="J_dom_sf"/>
</dbReference>
<dbReference type="AlphaFoldDB" id="A0A6A6W4V7"/>
<dbReference type="OrthoDB" id="413400at2759"/>
<dbReference type="SMART" id="SM00271">
    <property type="entry name" value="DnaJ"/>
    <property type="match status" value="1"/>
</dbReference>
<evidence type="ECO:0000256" key="3">
    <source>
        <dbReference type="ARBA" id="ARBA00022989"/>
    </source>
</evidence>
<keyword evidence="11" id="KW-1185">Reference proteome</keyword>
<dbReference type="InterPro" id="IPR001623">
    <property type="entry name" value="DnaJ_domain"/>
</dbReference>
<gene>
    <name evidence="10" type="ORF">EJ05DRAFT_477301</name>
</gene>
<dbReference type="Gene3D" id="1.10.287.110">
    <property type="entry name" value="DnaJ domain"/>
    <property type="match status" value="1"/>
</dbReference>
<dbReference type="Proteomes" id="UP000799437">
    <property type="component" value="Unassembled WGS sequence"/>
</dbReference>
<feature type="region of interest" description="Disordered" evidence="6">
    <location>
        <begin position="217"/>
        <end position="292"/>
    </location>
</feature>
<protein>
    <recommendedName>
        <fullName evidence="9">J domain-containing protein</fullName>
    </recommendedName>
</protein>
<feature type="compositionally biased region" description="Polar residues" evidence="6">
    <location>
        <begin position="272"/>
        <end position="282"/>
    </location>
</feature>
<dbReference type="PANTHER" id="PTHR44653">
    <property type="entry name" value="DNAJ HOMOLOG SUBFAMILY C MEMBER 1"/>
    <property type="match status" value="1"/>
</dbReference>
<evidence type="ECO:0000256" key="7">
    <source>
        <dbReference type="SAM" id="Phobius"/>
    </source>
</evidence>
<dbReference type="PANTHER" id="PTHR44653:SF2">
    <property type="entry name" value="DNAJ HOMOLOG SUBFAMILY C MEMBER 1"/>
    <property type="match status" value="1"/>
</dbReference>
<keyword evidence="4 7" id="KW-0472">Membrane</keyword>